<comment type="caution">
    <text evidence="1">The sequence shown here is derived from an EMBL/GenBank/DDBJ whole genome shotgun (WGS) entry which is preliminary data.</text>
</comment>
<gene>
    <name evidence="1" type="ORF">JOF57_002795</name>
</gene>
<reference evidence="1 2" key="1">
    <citation type="submission" date="2021-03" db="EMBL/GenBank/DDBJ databases">
        <title>Sequencing the genomes of 1000 actinobacteria strains.</title>
        <authorList>
            <person name="Klenk H.-P."/>
        </authorList>
    </citation>
    <scope>NUCLEOTIDE SEQUENCE [LARGE SCALE GENOMIC DNA]</scope>
    <source>
        <strain evidence="1 2">DSM 46713</strain>
    </source>
</reference>
<proteinExistence type="predicted"/>
<organism evidence="1 2">
    <name type="scientific">Mycolicibacterium lutetiense</name>
    <dbReference type="NCBI Taxonomy" id="1641992"/>
    <lineage>
        <taxon>Bacteria</taxon>
        <taxon>Bacillati</taxon>
        <taxon>Actinomycetota</taxon>
        <taxon>Actinomycetes</taxon>
        <taxon>Mycobacteriales</taxon>
        <taxon>Mycobacteriaceae</taxon>
        <taxon>Mycolicibacterium</taxon>
    </lineage>
</organism>
<accession>A0ABS4ZTN7</accession>
<evidence type="ECO:0000313" key="2">
    <source>
        <dbReference type="Proteomes" id="UP000694460"/>
    </source>
</evidence>
<sequence length="68" mass="7025">MAIAETLAAGAPAAIGISVDMTDADSIAAGFEAVRERWGALNSLVHTLGPGDGYFEENVDLVGPLRPR</sequence>
<dbReference type="Proteomes" id="UP000694460">
    <property type="component" value="Unassembled WGS sequence"/>
</dbReference>
<dbReference type="InterPro" id="IPR036291">
    <property type="entry name" value="NAD(P)-bd_dom_sf"/>
</dbReference>
<protein>
    <submittedName>
        <fullName evidence="1">Enoyl-[acyl-carrier-protein] reductase (NADH)</fullName>
    </submittedName>
</protein>
<dbReference type="SUPFAM" id="SSF51735">
    <property type="entry name" value="NAD(P)-binding Rossmann-fold domains"/>
    <property type="match status" value="1"/>
</dbReference>
<name>A0ABS4ZTN7_9MYCO</name>
<keyword evidence="2" id="KW-1185">Reference proteome</keyword>
<dbReference type="Gene3D" id="3.40.50.720">
    <property type="entry name" value="NAD(P)-binding Rossmann-like Domain"/>
    <property type="match status" value="1"/>
</dbReference>
<evidence type="ECO:0000313" key="1">
    <source>
        <dbReference type="EMBL" id="MBP2452882.1"/>
    </source>
</evidence>
<dbReference type="EMBL" id="JAGIOP010000002">
    <property type="protein sequence ID" value="MBP2452882.1"/>
    <property type="molecule type" value="Genomic_DNA"/>
</dbReference>